<evidence type="ECO:0000259" key="1">
    <source>
        <dbReference type="Pfam" id="PF06938"/>
    </source>
</evidence>
<dbReference type="RefSeq" id="WP_169943886.1">
    <property type="nucleotide sequence ID" value="NZ_CP053015.1"/>
</dbReference>
<organism evidence="3 4">
    <name type="scientific">Sphingomonas lacunae</name>
    <dbReference type="NCBI Taxonomy" id="2698828"/>
    <lineage>
        <taxon>Bacteria</taxon>
        <taxon>Pseudomonadati</taxon>
        <taxon>Pseudomonadota</taxon>
        <taxon>Alphaproteobacteria</taxon>
        <taxon>Sphingomonadales</taxon>
        <taxon>Sphingomonadaceae</taxon>
        <taxon>Sphingomonas</taxon>
    </lineage>
</organism>
<reference evidence="3 4" key="1">
    <citation type="submission" date="2020-01" db="EMBL/GenBank/DDBJ databases">
        <title>Sphingomonas sp. strain CSW-10.</title>
        <authorList>
            <person name="Chen W.-M."/>
        </authorList>
    </citation>
    <scope>NUCLEOTIDE SEQUENCE [LARGE SCALE GENOMIC DNA]</scope>
    <source>
        <strain evidence="3 4">CSW-10</strain>
    </source>
</reference>
<proteinExistence type="predicted"/>
<keyword evidence="4" id="KW-1185">Reference proteome</keyword>
<evidence type="ECO:0000259" key="2">
    <source>
        <dbReference type="Pfam" id="PF21028"/>
    </source>
</evidence>
<dbReference type="Pfam" id="PF21028">
    <property type="entry name" value="DUF1285_C"/>
    <property type="match status" value="1"/>
</dbReference>
<sequence length="193" mass="20585">MPLTNPPPDFAATSLAALAEWAQGDRLPPVADWHPAREGVIDIVIRADGRWFHEGGEITRPAMVRLFSRILRREEDGRHVLVTPAEKLTIGVEDAAFLAVEMKCEDSALGQTLAFRLNTGDVVIAGPDHPLVLRAGPAGLLPYLQVRTAGAGVLEARLARPVYYDLALLADEAGRVASGGVSFAVGEMGDEAA</sequence>
<dbReference type="AlphaFoldDB" id="A0A6M4ATJ9"/>
<dbReference type="Gene3D" id="2.30.270.10">
    <property type="entry name" value="duf1285 protein"/>
    <property type="match status" value="1"/>
</dbReference>
<feature type="domain" description="DUF1285" evidence="2">
    <location>
        <begin position="96"/>
        <end position="184"/>
    </location>
</feature>
<dbReference type="Gene3D" id="3.10.540.10">
    <property type="entry name" value="duf1285 like domain"/>
    <property type="match status" value="1"/>
</dbReference>
<evidence type="ECO:0000313" key="3">
    <source>
        <dbReference type="EMBL" id="QJQ31642.1"/>
    </source>
</evidence>
<dbReference type="Pfam" id="PF06938">
    <property type="entry name" value="DUF1285_N"/>
    <property type="match status" value="1"/>
</dbReference>
<dbReference type="KEGG" id="slan:GV829_03615"/>
<dbReference type="InterPro" id="IPR048341">
    <property type="entry name" value="DUF1285_N"/>
</dbReference>
<dbReference type="InterPro" id="IPR023361">
    <property type="entry name" value="DUF1285_beta_roll_sf"/>
</dbReference>
<dbReference type="PIRSF" id="PIRSF029557">
    <property type="entry name" value="UCP029557"/>
    <property type="match status" value="1"/>
</dbReference>
<dbReference type="InterPro" id="IPR010707">
    <property type="entry name" value="DUF1285"/>
</dbReference>
<dbReference type="EMBL" id="CP053015">
    <property type="protein sequence ID" value="QJQ31642.1"/>
    <property type="molecule type" value="Genomic_DNA"/>
</dbReference>
<gene>
    <name evidence="3" type="ORF">GV829_03615</name>
</gene>
<protein>
    <submittedName>
        <fullName evidence="3">DUF1285 domain-containing protein</fullName>
    </submittedName>
</protein>
<feature type="domain" description="DUF1285" evidence="1">
    <location>
        <begin position="28"/>
        <end position="95"/>
    </location>
</feature>
<accession>A0A6M4ATJ9</accession>
<name>A0A6M4ATJ9_9SPHN</name>
<dbReference type="Proteomes" id="UP000503018">
    <property type="component" value="Chromosome"/>
</dbReference>
<dbReference type="InterPro" id="IPR048342">
    <property type="entry name" value="DUF1285_C"/>
</dbReference>
<evidence type="ECO:0000313" key="4">
    <source>
        <dbReference type="Proteomes" id="UP000503018"/>
    </source>
</evidence>